<dbReference type="GO" id="GO:0016020">
    <property type="term" value="C:membrane"/>
    <property type="evidence" value="ECO:0007669"/>
    <property type="project" value="GOC"/>
</dbReference>
<comment type="subcellular location">
    <subcellularLocation>
        <location evidence="1 18">Cytoplasm</location>
    </subcellularLocation>
</comment>
<feature type="binding site" evidence="18">
    <location>
        <position position="440"/>
    </location>
    <ligand>
        <name>acetyl-CoA</name>
        <dbReference type="ChEBI" id="CHEBI:57288"/>
    </ligand>
</feature>
<dbReference type="PATRIC" id="fig|270498.16.peg.339"/>
<comment type="pathway">
    <text evidence="18">Nucleotide-sugar biosynthesis; UDP-N-acetyl-alpha-D-glucosamine biosynthesis; UDP-N-acetyl-alpha-D-glucosamine from N-acetyl-alpha-D-glucosamine 1-phosphate: step 1/1.</text>
</comment>
<proteinExistence type="inferred from homology"/>
<organism evidence="20 21">
    <name type="scientific">Christensenella hongkongensis</name>
    <dbReference type="NCBI Taxonomy" id="270498"/>
    <lineage>
        <taxon>Bacteria</taxon>
        <taxon>Bacillati</taxon>
        <taxon>Bacillota</taxon>
        <taxon>Clostridia</taxon>
        <taxon>Christensenellales</taxon>
        <taxon>Christensenellaceae</taxon>
        <taxon>Christensenella</taxon>
    </lineage>
</organism>
<evidence type="ECO:0000256" key="11">
    <source>
        <dbReference type="ARBA" id="ARBA00022984"/>
    </source>
</evidence>
<keyword evidence="13 18" id="KW-0012">Acyltransferase</keyword>
<dbReference type="InterPro" id="IPR001451">
    <property type="entry name" value="Hexapep"/>
</dbReference>
<keyword evidence="21" id="KW-1185">Reference proteome</keyword>
<comment type="caution">
    <text evidence="18">Lacks conserved residue(s) required for the propagation of feature annotation.</text>
</comment>
<feature type="binding site" evidence="18">
    <location>
        <position position="366"/>
    </location>
    <ligand>
        <name>UDP-N-acetyl-alpha-D-glucosamine</name>
        <dbReference type="ChEBI" id="CHEBI:57705"/>
    </ligand>
</feature>
<comment type="pathway">
    <text evidence="18">Nucleotide-sugar biosynthesis; UDP-N-acetyl-alpha-D-glucosamine biosynthesis; N-acetyl-alpha-D-glucosamine 1-phosphate from alpha-D-glucosamine 6-phosphate (route II): step 2/2.</text>
</comment>
<dbReference type="RefSeq" id="WP_046442690.1">
    <property type="nucleotide sequence ID" value="NZ_CAUERS010000028.1"/>
</dbReference>
<evidence type="ECO:0000256" key="18">
    <source>
        <dbReference type="HAMAP-Rule" id="MF_01631"/>
    </source>
</evidence>
<dbReference type="CDD" id="cd02540">
    <property type="entry name" value="GT2_GlmU_N_bac"/>
    <property type="match status" value="1"/>
</dbReference>
<evidence type="ECO:0000256" key="5">
    <source>
        <dbReference type="ARBA" id="ARBA00022679"/>
    </source>
</evidence>
<dbReference type="GO" id="GO:0000287">
    <property type="term" value="F:magnesium ion binding"/>
    <property type="evidence" value="ECO:0007669"/>
    <property type="project" value="UniProtKB-UniRule"/>
</dbReference>
<feature type="binding site" evidence="18">
    <location>
        <position position="351"/>
    </location>
    <ligand>
        <name>UDP-N-acetyl-alpha-D-glucosamine</name>
        <dbReference type="ChEBI" id="CHEBI:57705"/>
    </ligand>
</feature>
<feature type="binding site" evidence="18">
    <location>
        <position position="377"/>
    </location>
    <ligand>
        <name>UDP-N-acetyl-alpha-D-glucosamine</name>
        <dbReference type="ChEBI" id="CHEBI:57705"/>
    </ligand>
</feature>
<dbReference type="EC" id="2.7.7.23" evidence="18"/>
<comment type="subunit">
    <text evidence="18">Homotrimer.</text>
</comment>
<protein>
    <recommendedName>
        <fullName evidence="18">Bifunctional protein GlmU</fullName>
    </recommendedName>
    <domain>
        <recommendedName>
            <fullName evidence="18">UDP-N-acetylglucosamine pyrophosphorylase</fullName>
            <ecNumber evidence="18">2.7.7.23</ecNumber>
        </recommendedName>
        <alternativeName>
            <fullName evidence="18">N-acetylglucosamine-1-phosphate uridyltransferase</fullName>
        </alternativeName>
    </domain>
    <domain>
        <recommendedName>
            <fullName evidence="18">Glucosamine-1-phosphate N-acetyltransferase</fullName>
            <ecNumber evidence="18">2.3.1.157</ecNumber>
        </recommendedName>
    </domain>
</protein>
<dbReference type="InterPro" id="IPR018357">
    <property type="entry name" value="Hexapep_transf_CS"/>
</dbReference>
<gene>
    <name evidence="18" type="primary">glmU</name>
    <name evidence="20" type="ORF">CHK_0744</name>
</gene>
<comment type="function">
    <text evidence="17 18">Catalyzes the last two sequential reactions in the de novo biosynthetic pathway for UDP-N-acetylglucosamine (UDP-GlcNAc). The C-terminal domain catalyzes the transfer of acetyl group from acetyl coenzyme A to glucosamine-1-phosphate (GlcN-1-P) to produce N-acetylglucosamine-1-phosphate (GlcNAc-1-P), which is converted into UDP-GlcNAc by the transfer of uridine 5-monophosphate (from uridine 5-triphosphate), a reaction catalyzed by the N-terminal domain.</text>
</comment>
<dbReference type="PANTHER" id="PTHR43584">
    <property type="entry name" value="NUCLEOTIDYL TRANSFERASE"/>
    <property type="match status" value="1"/>
</dbReference>
<dbReference type="CDD" id="cd03353">
    <property type="entry name" value="LbH_GlmU_C"/>
    <property type="match status" value="1"/>
</dbReference>
<dbReference type="Pfam" id="PF12804">
    <property type="entry name" value="NTP_transf_3"/>
    <property type="match status" value="1"/>
</dbReference>
<evidence type="ECO:0000256" key="1">
    <source>
        <dbReference type="ARBA" id="ARBA00004496"/>
    </source>
</evidence>
<evidence type="ECO:0000256" key="15">
    <source>
        <dbReference type="ARBA" id="ARBA00048247"/>
    </source>
</evidence>
<feature type="binding site" evidence="18">
    <location>
        <position position="228"/>
    </location>
    <ligand>
        <name>Mg(2+)</name>
        <dbReference type="ChEBI" id="CHEBI:18420"/>
    </ligand>
</feature>
<dbReference type="GO" id="GO:0003977">
    <property type="term" value="F:UDP-N-acetylglucosamine diphosphorylase activity"/>
    <property type="evidence" value="ECO:0007669"/>
    <property type="project" value="UniProtKB-UniRule"/>
</dbReference>
<dbReference type="SUPFAM" id="SSF53448">
    <property type="entry name" value="Nucleotide-diphospho-sugar transferases"/>
    <property type="match status" value="1"/>
</dbReference>
<dbReference type="PANTHER" id="PTHR43584:SF3">
    <property type="entry name" value="BIFUNCTIONAL PROTEIN GLMU"/>
    <property type="match status" value="1"/>
</dbReference>
<keyword evidence="14 18" id="KW-0961">Cell wall biogenesis/degradation</keyword>
<evidence type="ECO:0000256" key="9">
    <source>
        <dbReference type="ARBA" id="ARBA00022842"/>
    </source>
</evidence>
<feature type="binding site" evidence="18">
    <location>
        <position position="170"/>
    </location>
    <ligand>
        <name>UDP-N-acetyl-alpha-D-glucosamine</name>
        <dbReference type="ChEBI" id="CHEBI:57705"/>
    </ligand>
</feature>
<comment type="caution">
    <text evidence="20">The sequence shown here is derived from an EMBL/GenBank/DDBJ whole genome shotgun (WGS) entry which is preliminary data.</text>
</comment>
<feature type="binding site" evidence="18">
    <location>
        <position position="103"/>
    </location>
    <ligand>
        <name>Mg(2+)</name>
        <dbReference type="ChEBI" id="CHEBI:18420"/>
    </ligand>
</feature>
<evidence type="ECO:0000256" key="8">
    <source>
        <dbReference type="ARBA" id="ARBA00022737"/>
    </source>
</evidence>
<comment type="cofactor">
    <cofactor evidence="18">
        <name>Mg(2+)</name>
        <dbReference type="ChEBI" id="CHEBI:18420"/>
    </cofactor>
    <text evidence="18">Binds 1 Mg(2+) ion per subunit.</text>
</comment>
<evidence type="ECO:0000256" key="4">
    <source>
        <dbReference type="ARBA" id="ARBA00022490"/>
    </source>
</evidence>
<dbReference type="InterPro" id="IPR011004">
    <property type="entry name" value="Trimer_LpxA-like_sf"/>
</dbReference>
<keyword evidence="11 18" id="KW-0573">Peptidoglycan synthesis</keyword>
<feature type="binding site" evidence="18">
    <location>
        <position position="140"/>
    </location>
    <ligand>
        <name>UDP-N-acetyl-alpha-D-glucosamine</name>
        <dbReference type="ChEBI" id="CHEBI:57705"/>
    </ligand>
</feature>
<feature type="domain" description="MobA-like NTP transferase" evidence="19">
    <location>
        <begin position="6"/>
        <end position="151"/>
    </location>
</feature>
<dbReference type="STRING" id="270498.CHK_0744"/>
<keyword evidence="9 18" id="KW-0460">Magnesium</keyword>
<feature type="binding site" evidence="18">
    <location>
        <position position="228"/>
    </location>
    <ligand>
        <name>UDP-N-acetyl-alpha-D-glucosamine</name>
        <dbReference type="ChEBI" id="CHEBI:57705"/>
    </ligand>
</feature>
<comment type="similarity">
    <text evidence="3 18">In the N-terminal section; belongs to the N-acetylglucosamine-1-phosphate uridyltransferase family.</text>
</comment>
<dbReference type="NCBIfam" id="NF010934">
    <property type="entry name" value="PRK14354.1"/>
    <property type="match status" value="1"/>
</dbReference>
<dbReference type="PROSITE" id="PS00101">
    <property type="entry name" value="HEXAPEP_TRANSFERASES"/>
    <property type="match status" value="1"/>
</dbReference>
<dbReference type="InterPro" id="IPR005882">
    <property type="entry name" value="Bifunctional_GlmU"/>
</dbReference>
<dbReference type="GO" id="GO:0006048">
    <property type="term" value="P:UDP-N-acetylglucosamine biosynthetic process"/>
    <property type="evidence" value="ECO:0007669"/>
    <property type="project" value="UniProtKB-UniPathway"/>
</dbReference>
<evidence type="ECO:0000256" key="13">
    <source>
        <dbReference type="ARBA" id="ARBA00023315"/>
    </source>
</evidence>
<feature type="binding site" evidence="18">
    <location>
        <position position="23"/>
    </location>
    <ligand>
        <name>UDP-N-acetyl-alpha-D-glucosamine</name>
        <dbReference type="ChEBI" id="CHEBI:57705"/>
    </ligand>
</feature>
<dbReference type="NCBIfam" id="TIGR01173">
    <property type="entry name" value="glmU"/>
    <property type="match status" value="1"/>
</dbReference>
<keyword evidence="6 18" id="KW-0548">Nucleotidyltransferase</keyword>
<feature type="binding site" evidence="18">
    <location>
        <position position="423"/>
    </location>
    <ligand>
        <name>acetyl-CoA</name>
        <dbReference type="ChEBI" id="CHEBI:57288"/>
    </ligand>
</feature>
<dbReference type="UniPathway" id="UPA00113">
    <property type="reaction ID" value="UER00532"/>
</dbReference>
<comment type="pathway">
    <text evidence="18">Bacterial outer membrane biogenesis; LPS lipid A biosynthesis.</text>
</comment>
<dbReference type="EMBL" id="LAYJ01000068">
    <property type="protein sequence ID" value="KKI51578.1"/>
    <property type="molecule type" value="Genomic_DNA"/>
</dbReference>
<feature type="binding site" evidence="18">
    <location>
        <position position="333"/>
    </location>
    <ligand>
        <name>UDP-N-acetyl-alpha-D-glucosamine</name>
        <dbReference type="ChEBI" id="CHEBI:57705"/>
    </ligand>
</feature>
<dbReference type="InterPro" id="IPR050065">
    <property type="entry name" value="GlmU-like"/>
</dbReference>
<feature type="binding site" evidence="18">
    <location>
        <begin position="9"/>
        <end position="12"/>
    </location>
    <ligand>
        <name>UDP-N-acetyl-alpha-D-glucosamine</name>
        <dbReference type="ChEBI" id="CHEBI:57705"/>
    </ligand>
</feature>
<comment type="similarity">
    <text evidence="2 18">In the C-terminal section; belongs to the transferase hexapeptide repeat family.</text>
</comment>
<evidence type="ECO:0000313" key="21">
    <source>
        <dbReference type="Proteomes" id="UP000034076"/>
    </source>
</evidence>
<dbReference type="EC" id="2.3.1.157" evidence="18"/>
<dbReference type="GO" id="GO:0005737">
    <property type="term" value="C:cytoplasm"/>
    <property type="evidence" value="ECO:0007669"/>
    <property type="project" value="UniProtKB-SubCell"/>
</dbReference>
<dbReference type="GO" id="GO:0009245">
    <property type="term" value="P:lipid A biosynthetic process"/>
    <property type="evidence" value="ECO:0007669"/>
    <property type="project" value="UniProtKB-UniRule"/>
</dbReference>
<dbReference type="InterPro" id="IPR038009">
    <property type="entry name" value="GlmU_C_LbH"/>
</dbReference>
<evidence type="ECO:0000256" key="17">
    <source>
        <dbReference type="ARBA" id="ARBA00049628"/>
    </source>
</evidence>
<keyword evidence="4 18" id="KW-0963">Cytoplasm</keyword>
<evidence type="ECO:0000256" key="14">
    <source>
        <dbReference type="ARBA" id="ARBA00023316"/>
    </source>
</evidence>
<feature type="active site" description="Proton acceptor" evidence="18">
    <location>
        <position position="363"/>
    </location>
</feature>
<dbReference type="OrthoDB" id="9775031at2"/>
<evidence type="ECO:0000256" key="6">
    <source>
        <dbReference type="ARBA" id="ARBA00022695"/>
    </source>
</evidence>
<evidence type="ECO:0000256" key="3">
    <source>
        <dbReference type="ARBA" id="ARBA00007947"/>
    </source>
</evidence>
<dbReference type="AlphaFoldDB" id="A0A0M2NHF2"/>
<evidence type="ECO:0000256" key="7">
    <source>
        <dbReference type="ARBA" id="ARBA00022723"/>
    </source>
</evidence>
<dbReference type="InterPro" id="IPR025877">
    <property type="entry name" value="MobA-like_NTP_Trfase"/>
</dbReference>
<evidence type="ECO:0000256" key="16">
    <source>
        <dbReference type="ARBA" id="ARBA00048493"/>
    </source>
</evidence>
<feature type="binding site" evidence="18">
    <location>
        <begin position="386"/>
        <end position="387"/>
    </location>
    <ligand>
        <name>acetyl-CoA</name>
        <dbReference type="ChEBI" id="CHEBI:57288"/>
    </ligand>
</feature>
<keyword evidence="7 18" id="KW-0479">Metal-binding</keyword>
<evidence type="ECO:0000256" key="10">
    <source>
        <dbReference type="ARBA" id="ARBA00022960"/>
    </source>
</evidence>
<keyword evidence="8 18" id="KW-0677">Repeat</keyword>
<dbReference type="GO" id="GO:0019134">
    <property type="term" value="F:glucosamine-1-phosphate N-acetyltransferase activity"/>
    <property type="evidence" value="ECO:0007669"/>
    <property type="project" value="UniProtKB-UniRule"/>
</dbReference>
<dbReference type="InterPro" id="IPR029044">
    <property type="entry name" value="Nucleotide-diphossugar_trans"/>
</dbReference>
<keyword evidence="5 18" id="KW-0808">Transferase</keyword>
<dbReference type="HAMAP" id="MF_01631">
    <property type="entry name" value="GlmU"/>
    <property type="match status" value="1"/>
</dbReference>
<comment type="catalytic activity">
    <reaction evidence="15 18">
        <text>alpha-D-glucosamine 1-phosphate + acetyl-CoA = N-acetyl-alpha-D-glucosamine 1-phosphate + CoA + H(+)</text>
        <dbReference type="Rhea" id="RHEA:13725"/>
        <dbReference type="ChEBI" id="CHEBI:15378"/>
        <dbReference type="ChEBI" id="CHEBI:57287"/>
        <dbReference type="ChEBI" id="CHEBI:57288"/>
        <dbReference type="ChEBI" id="CHEBI:57776"/>
        <dbReference type="ChEBI" id="CHEBI:58516"/>
        <dbReference type="EC" id="2.3.1.157"/>
    </reaction>
</comment>
<sequence length="454" mass="49007">MDKCIAVILAAGEGTRMKSKTPKVLHRAAGLSMLEWVVRAARGADTGKCVVVCGRGRNEIENQFGDTVSYVEQAERKGSGHAVMCAEKELVGFDGYTLIIAGDMPLLREETIAALVNAAKEGNYACTMLTAKLDNPFGYGRILRNELGDVTAIVEEKDATEEQRMVTEVNASCYCVCTPLLLECLKEIKPANAQGEYYLTDIVSILNGKGEKVGAYIADDARECMGVNDRVQLAQVSEILRARILERHMKNGVTIIDPKNTYIDADCTIGQDTVIYPNVTLEKGTVIGENVTLYPGSRIENSSIADGTTVQNSVVLDAQIGRETTVGPNAYVRPNSMIGDHCRIGDFVEIKNANIGNGTKVSHLTYIGDADFGEGINVGCGVVVVNYDGKNKFRTSVGDNAFIGCNTNLISPVRVGNDVYIAAGSTITDDIPEGAFAIARSRQTVKNGWKDKRK</sequence>
<feature type="region of interest" description="Pyrophosphorylase" evidence="18">
    <location>
        <begin position="1"/>
        <end position="230"/>
    </location>
</feature>
<dbReference type="GO" id="GO:0009252">
    <property type="term" value="P:peptidoglycan biosynthetic process"/>
    <property type="evidence" value="ECO:0007669"/>
    <property type="project" value="UniProtKB-UniRule"/>
</dbReference>
<evidence type="ECO:0000256" key="12">
    <source>
        <dbReference type="ARBA" id="ARBA00023268"/>
    </source>
</evidence>
<keyword evidence="12 18" id="KW-0511">Multifunctional enzyme</keyword>
<feature type="region of interest" description="N-acetyltransferase" evidence="18">
    <location>
        <begin position="252"/>
        <end position="454"/>
    </location>
</feature>
<comment type="catalytic activity">
    <reaction evidence="16 18">
        <text>N-acetyl-alpha-D-glucosamine 1-phosphate + UTP + H(+) = UDP-N-acetyl-alpha-D-glucosamine + diphosphate</text>
        <dbReference type="Rhea" id="RHEA:13509"/>
        <dbReference type="ChEBI" id="CHEBI:15378"/>
        <dbReference type="ChEBI" id="CHEBI:33019"/>
        <dbReference type="ChEBI" id="CHEBI:46398"/>
        <dbReference type="ChEBI" id="CHEBI:57705"/>
        <dbReference type="ChEBI" id="CHEBI:57776"/>
        <dbReference type="EC" id="2.7.7.23"/>
    </reaction>
</comment>
<keyword evidence="10 18" id="KW-0133">Cell shape</keyword>
<evidence type="ECO:0000256" key="2">
    <source>
        <dbReference type="ARBA" id="ARBA00007707"/>
    </source>
</evidence>
<name>A0A0M2NHF2_9FIRM</name>
<feature type="binding site" evidence="18">
    <location>
        <position position="73"/>
    </location>
    <ligand>
        <name>UDP-N-acetyl-alpha-D-glucosamine</name>
        <dbReference type="ChEBI" id="CHEBI:57705"/>
    </ligand>
</feature>
<accession>A0A0M2NHF2</accession>
<dbReference type="Gene3D" id="3.90.550.10">
    <property type="entry name" value="Spore Coat Polysaccharide Biosynthesis Protein SpsA, Chain A"/>
    <property type="match status" value="1"/>
</dbReference>
<dbReference type="GO" id="GO:0000902">
    <property type="term" value="P:cell morphogenesis"/>
    <property type="evidence" value="ECO:0007669"/>
    <property type="project" value="UniProtKB-UniRule"/>
</dbReference>
<dbReference type="SUPFAM" id="SSF51161">
    <property type="entry name" value="Trimeric LpxA-like enzymes"/>
    <property type="match status" value="1"/>
</dbReference>
<dbReference type="Proteomes" id="UP000034076">
    <property type="component" value="Unassembled WGS sequence"/>
</dbReference>
<feature type="region of interest" description="Linker" evidence="18">
    <location>
        <begin position="231"/>
        <end position="251"/>
    </location>
</feature>
<reference evidence="20 21" key="1">
    <citation type="submission" date="2015-04" db="EMBL/GenBank/DDBJ databases">
        <title>Draft genome sequence of bacteremic isolate Catabacter hongkongensis type strain HKU16T.</title>
        <authorList>
            <person name="Lau S.K."/>
            <person name="Teng J.L."/>
            <person name="Huang Y."/>
            <person name="Curreem S.O."/>
            <person name="Tsui S.K."/>
            <person name="Woo P.C."/>
        </authorList>
    </citation>
    <scope>NUCLEOTIDE SEQUENCE [LARGE SCALE GENOMIC DNA]</scope>
    <source>
        <strain evidence="20 21">HKU16</strain>
    </source>
</reference>
<dbReference type="GO" id="GO:0008360">
    <property type="term" value="P:regulation of cell shape"/>
    <property type="evidence" value="ECO:0007669"/>
    <property type="project" value="UniProtKB-KW"/>
</dbReference>
<dbReference type="Pfam" id="PF00132">
    <property type="entry name" value="Hexapep"/>
    <property type="match status" value="2"/>
</dbReference>
<dbReference type="GO" id="GO:0071555">
    <property type="term" value="P:cell wall organization"/>
    <property type="evidence" value="ECO:0007669"/>
    <property type="project" value="UniProtKB-KW"/>
</dbReference>
<dbReference type="UniPathway" id="UPA00973"/>
<feature type="binding site" evidence="18">
    <location>
        <position position="155"/>
    </location>
    <ligand>
        <name>UDP-N-acetyl-alpha-D-glucosamine</name>
        <dbReference type="ChEBI" id="CHEBI:57705"/>
    </ligand>
</feature>
<evidence type="ECO:0000259" key="19">
    <source>
        <dbReference type="Pfam" id="PF12804"/>
    </source>
</evidence>
<evidence type="ECO:0000313" key="20">
    <source>
        <dbReference type="EMBL" id="KKI51578.1"/>
    </source>
</evidence>
<dbReference type="Gene3D" id="2.160.10.10">
    <property type="entry name" value="Hexapeptide repeat proteins"/>
    <property type="match status" value="1"/>
</dbReference>